<dbReference type="AlphaFoldDB" id="A0A1X7HHC7"/>
<name>A0A1X7HHC7_9BACL</name>
<keyword evidence="3" id="KW-1185">Reference proteome</keyword>
<dbReference type="Gene3D" id="3.90.226.10">
    <property type="entry name" value="2-enoyl-CoA Hydratase, Chain A, domain 1"/>
    <property type="match status" value="1"/>
</dbReference>
<dbReference type="InterPro" id="IPR005151">
    <property type="entry name" value="Tail-specific_protease"/>
</dbReference>
<dbReference type="RefSeq" id="WP_208914032.1">
    <property type="nucleotide sequence ID" value="NZ_LT840184.1"/>
</dbReference>
<proteinExistence type="predicted"/>
<accession>A0A1X7HHC7</accession>
<dbReference type="SMART" id="SM00245">
    <property type="entry name" value="TSPc"/>
    <property type="match status" value="1"/>
</dbReference>
<dbReference type="SUPFAM" id="SSF52096">
    <property type="entry name" value="ClpP/crotonase"/>
    <property type="match status" value="1"/>
</dbReference>
<dbReference type="Proteomes" id="UP000192940">
    <property type="component" value="Chromosome I"/>
</dbReference>
<keyword evidence="2" id="KW-0378">Hydrolase</keyword>
<dbReference type="STRING" id="1313296.SAMN05661091_3125"/>
<dbReference type="GO" id="GO:0008236">
    <property type="term" value="F:serine-type peptidase activity"/>
    <property type="evidence" value="ECO:0007669"/>
    <property type="project" value="InterPro"/>
</dbReference>
<gene>
    <name evidence="2" type="ORF">SAMN05661091_3125</name>
</gene>
<sequence length="582" mass="66656">MGEGKRRNWKSLVFFSVLLIFIIAGCSTSQETHQLGREKEQEFDQGSGMKFSSLSEQKIVDFAKLSKVWGVVKYYHPKVVSGDVNWDYELFRVMPSILEENSDVNSILYEWVHSLGSESISGELDDQYQFSEDSIQLSPSTDWSKDEEYLGTGLSLELSKLLDSNISEREYAYVSFKEDSFFPSMGNETPYSYMNFEDTGYRLLGLFRYWNIIEYYYPYKDVIGEDWDRVLLEFIPKMVDGSDYDSYFMTLAELTTRIHDSHAYLVGKDRETITDYFGTYRLPVNFIEINNQIVINKVINKCGLEVGDIVLKVGDKNIDELLEDRRKYISQLREDTASLFFLDLFRTEQKNTDVTVIRQGNKMNISAVGSQQDINFLVDTKSQAMESGEIYYINAGLLKDGEIDKIMKKWWNTKGLIVDLRNYPSSILTYELAKYLIASEKEFATVSVPNRPIPGEFYYLEPMVSGKPQETNAEVYKGKVVILINEHTASQGEFTTMSLRNTENSIVLGRPSAGTDGDIRIIMLPGKIKTAISGLGIFDPDKNPTQRIGLQPDIRLDPTIEGIMEGRDEYIERAVELIKGDY</sequence>
<organism evidence="2 3">
    <name type="scientific">Paenibacillus uliginis N3/975</name>
    <dbReference type="NCBI Taxonomy" id="1313296"/>
    <lineage>
        <taxon>Bacteria</taxon>
        <taxon>Bacillati</taxon>
        <taxon>Bacillota</taxon>
        <taxon>Bacilli</taxon>
        <taxon>Bacillales</taxon>
        <taxon>Paenibacillaceae</taxon>
        <taxon>Paenibacillus</taxon>
    </lineage>
</organism>
<dbReference type="PROSITE" id="PS51257">
    <property type="entry name" value="PROKAR_LIPOPROTEIN"/>
    <property type="match status" value="1"/>
</dbReference>
<evidence type="ECO:0000313" key="2">
    <source>
        <dbReference type="EMBL" id="SMF85716.1"/>
    </source>
</evidence>
<evidence type="ECO:0000313" key="3">
    <source>
        <dbReference type="Proteomes" id="UP000192940"/>
    </source>
</evidence>
<feature type="domain" description="Tail specific protease" evidence="1">
    <location>
        <begin position="349"/>
        <end position="557"/>
    </location>
</feature>
<dbReference type="EMBL" id="LT840184">
    <property type="protein sequence ID" value="SMF85716.1"/>
    <property type="molecule type" value="Genomic_DNA"/>
</dbReference>
<dbReference type="Gene3D" id="3.30.750.44">
    <property type="match status" value="1"/>
</dbReference>
<protein>
    <submittedName>
        <fullName evidence="2">Periplasmic protease</fullName>
    </submittedName>
</protein>
<dbReference type="CDD" id="cd07562">
    <property type="entry name" value="Peptidase_S41_TRI"/>
    <property type="match status" value="1"/>
</dbReference>
<dbReference type="GO" id="GO:0006508">
    <property type="term" value="P:proteolysis"/>
    <property type="evidence" value="ECO:0007669"/>
    <property type="project" value="UniProtKB-KW"/>
</dbReference>
<evidence type="ECO:0000259" key="1">
    <source>
        <dbReference type="SMART" id="SM00245"/>
    </source>
</evidence>
<dbReference type="InterPro" id="IPR029045">
    <property type="entry name" value="ClpP/crotonase-like_dom_sf"/>
</dbReference>
<keyword evidence="2" id="KW-0645">Protease</keyword>
<dbReference type="Pfam" id="PF03572">
    <property type="entry name" value="Peptidase_S41"/>
    <property type="match status" value="1"/>
</dbReference>
<reference evidence="2 3" key="1">
    <citation type="submission" date="2017-04" db="EMBL/GenBank/DDBJ databases">
        <authorList>
            <person name="Afonso C.L."/>
            <person name="Miller P.J."/>
            <person name="Scott M.A."/>
            <person name="Spackman E."/>
            <person name="Goraichik I."/>
            <person name="Dimitrov K.M."/>
            <person name="Suarez D.L."/>
            <person name="Swayne D.E."/>
        </authorList>
    </citation>
    <scope>NUCLEOTIDE SEQUENCE [LARGE SCALE GENOMIC DNA]</scope>
    <source>
        <strain evidence="2 3">N3/975</strain>
    </source>
</reference>